<evidence type="ECO:0000256" key="3">
    <source>
        <dbReference type="ARBA" id="ARBA00022801"/>
    </source>
</evidence>
<keyword evidence="1" id="KW-1277">Toxin-antitoxin system</keyword>
<reference evidence="6" key="1">
    <citation type="journal article" date="2019" name="Int. J. Syst. Evol. Microbiol.">
        <title>The Global Catalogue of Microorganisms (GCM) 10K type strain sequencing project: providing services to taxonomists for standard genome sequencing and annotation.</title>
        <authorList>
            <consortium name="The Broad Institute Genomics Platform"/>
            <consortium name="The Broad Institute Genome Sequencing Center for Infectious Disease"/>
            <person name="Wu L."/>
            <person name="Ma J."/>
        </authorList>
    </citation>
    <scope>NUCLEOTIDE SEQUENCE [LARGE SCALE GENOMIC DNA]</scope>
    <source>
        <strain evidence="6">KCTC 3950</strain>
    </source>
</reference>
<dbReference type="Gene3D" id="1.20.120.580">
    <property type="entry name" value="bsu32300-like"/>
    <property type="match status" value="1"/>
</dbReference>
<sequence>MYYVNREQIERRLDFLPAVAEAMEELNRREGPFTVLEHFAQERTLHLAIEAVTDVGSYMIDGFIMRDPSSYEDILDILQGEGVFPAEVHAVLYELVKLRKPLVQSFFEWERVERHPLLPVVPGVLRAFSEAVRSYMDRELA</sequence>
<evidence type="ECO:0000256" key="1">
    <source>
        <dbReference type="ARBA" id="ARBA00022649"/>
    </source>
</evidence>
<evidence type="ECO:0000256" key="4">
    <source>
        <dbReference type="ARBA" id="ARBA00024207"/>
    </source>
</evidence>
<comment type="similarity">
    <text evidence="4">Belongs to the HepT RNase toxin family.</text>
</comment>
<proteinExistence type="inferred from homology"/>
<dbReference type="RefSeq" id="WP_377603325.1">
    <property type="nucleotide sequence ID" value="NZ_JBHUME010000008.1"/>
</dbReference>
<evidence type="ECO:0000313" key="6">
    <source>
        <dbReference type="Proteomes" id="UP001597541"/>
    </source>
</evidence>
<gene>
    <name evidence="5" type="ORF">ACFSUF_12925</name>
</gene>
<keyword evidence="2" id="KW-0540">Nuclease</keyword>
<dbReference type="EMBL" id="JBHUME010000008">
    <property type="protein sequence ID" value="MFD2613327.1"/>
    <property type="molecule type" value="Genomic_DNA"/>
</dbReference>
<keyword evidence="6" id="KW-1185">Reference proteome</keyword>
<organism evidence="5 6">
    <name type="scientific">Paenibacillus gansuensis</name>
    <dbReference type="NCBI Taxonomy" id="306542"/>
    <lineage>
        <taxon>Bacteria</taxon>
        <taxon>Bacillati</taxon>
        <taxon>Bacillota</taxon>
        <taxon>Bacilli</taxon>
        <taxon>Bacillales</taxon>
        <taxon>Paenibacillaceae</taxon>
        <taxon>Paenibacillus</taxon>
    </lineage>
</organism>
<dbReference type="InterPro" id="IPR037038">
    <property type="entry name" value="HepT-like_sf"/>
</dbReference>
<keyword evidence="3" id="KW-0378">Hydrolase</keyword>
<dbReference type="PANTHER" id="PTHR33397:SF5">
    <property type="entry name" value="RNASE YUTE-RELATED"/>
    <property type="match status" value="1"/>
</dbReference>
<comment type="caution">
    <text evidence="5">The sequence shown here is derived from an EMBL/GenBank/DDBJ whole genome shotgun (WGS) entry which is preliminary data.</text>
</comment>
<dbReference type="Pfam" id="PF01934">
    <property type="entry name" value="HepT-like"/>
    <property type="match status" value="1"/>
</dbReference>
<evidence type="ECO:0000313" key="5">
    <source>
        <dbReference type="EMBL" id="MFD2613327.1"/>
    </source>
</evidence>
<dbReference type="Proteomes" id="UP001597541">
    <property type="component" value="Unassembled WGS sequence"/>
</dbReference>
<evidence type="ECO:0000256" key="2">
    <source>
        <dbReference type="ARBA" id="ARBA00022722"/>
    </source>
</evidence>
<accession>A0ABW5PG40</accession>
<dbReference type="InterPro" id="IPR008201">
    <property type="entry name" value="HepT-like"/>
</dbReference>
<dbReference type="InterPro" id="IPR052379">
    <property type="entry name" value="Type_VII_TA_RNase"/>
</dbReference>
<protein>
    <submittedName>
        <fullName evidence="5">DUF86 domain-containing protein</fullName>
    </submittedName>
</protein>
<name>A0ABW5PG40_9BACL</name>
<dbReference type="PANTHER" id="PTHR33397">
    <property type="entry name" value="UPF0331 PROTEIN YUTE"/>
    <property type="match status" value="1"/>
</dbReference>